<sequence>MNKKVYTIVEISLLASFIIISGAFKIPTGIPGSEFQMSAPIAIAICAVFGFKRYIIAGIIASSILFMLGIHTLLNIEIAMIFRIVGGGIVAIFRTRLPVLIVAGPIGTLAARFVLALTLQVPALSLIIAAIPGMIFTAIMSYPIMRVMQKVYQRKGMKQHEKMV</sequence>
<evidence type="ECO:0008006" key="4">
    <source>
        <dbReference type="Google" id="ProtNLM"/>
    </source>
</evidence>
<feature type="transmembrane region" description="Helical" evidence="1">
    <location>
        <begin position="97"/>
        <end position="117"/>
    </location>
</feature>
<accession>A0A2V3W5P1</accession>
<dbReference type="EMBL" id="QJJQ01000002">
    <property type="protein sequence ID" value="PXW89432.1"/>
    <property type="molecule type" value="Genomic_DNA"/>
</dbReference>
<keyword evidence="1" id="KW-1133">Transmembrane helix</keyword>
<keyword evidence="1" id="KW-0472">Membrane</keyword>
<comment type="caution">
    <text evidence="2">The sequence shown here is derived from an EMBL/GenBank/DDBJ whole genome shotgun (WGS) entry which is preliminary data.</text>
</comment>
<dbReference type="Proteomes" id="UP000247978">
    <property type="component" value="Unassembled WGS sequence"/>
</dbReference>
<dbReference type="AlphaFoldDB" id="A0A2V3W5P1"/>
<feature type="transmembrane region" description="Helical" evidence="1">
    <location>
        <begin position="6"/>
        <end position="26"/>
    </location>
</feature>
<evidence type="ECO:0000313" key="2">
    <source>
        <dbReference type="EMBL" id="PXW89432.1"/>
    </source>
</evidence>
<evidence type="ECO:0000256" key="1">
    <source>
        <dbReference type="SAM" id="Phobius"/>
    </source>
</evidence>
<proteinExistence type="predicted"/>
<gene>
    <name evidence="2" type="ORF">DFR56_102209</name>
</gene>
<protein>
    <recommendedName>
        <fullName evidence="4">Protein BioX</fullName>
    </recommendedName>
</protein>
<organism evidence="2 3">
    <name type="scientific">Pseudogracilibacillus auburnensis</name>
    <dbReference type="NCBI Taxonomy" id="1494959"/>
    <lineage>
        <taxon>Bacteria</taxon>
        <taxon>Bacillati</taxon>
        <taxon>Bacillota</taxon>
        <taxon>Bacilli</taxon>
        <taxon>Bacillales</taxon>
        <taxon>Bacillaceae</taxon>
        <taxon>Pseudogracilibacillus</taxon>
    </lineage>
</organism>
<keyword evidence="3" id="KW-1185">Reference proteome</keyword>
<feature type="transmembrane region" description="Helical" evidence="1">
    <location>
        <begin position="123"/>
        <end position="145"/>
    </location>
</feature>
<dbReference type="RefSeq" id="WP_211320606.1">
    <property type="nucleotide sequence ID" value="NZ_JBHUHB010000001.1"/>
</dbReference>
<keyword evidence="1" id="KW-0812">Transmembrane</keyword>
<reference evidence="2 3" key="1">
    <citation type="submission" date="2018-05" db="EMBL/GenBank/DDBJ databases">
        <title>Genomic Encyclopedia of Type Strains, Phase IV (KMG-IV): sequencing the most valuable type-strain genomes for metagenomic binning, comparative biology and taxonomic classification.</title>
        <authorList>
            <person name="Goeker M."/>
        </authorList>
    </citation>
    <scope>NUCLEOTIDE SEQUENCE [LARGE SCALE GENOMIC DNA]</scope>
    <source>
        <strain evidence="2 3">DSM 28556</strain>
    </source>
</reference>
<name>A0A2V3W5P1_9BACI</name>
<feature type="transmembrane region" description="Helical" evidence="1">
    <location>
        <begin position="63"/>
        <end position="85"/>
    </location>
</feature>
<evidence type="ECO:0000313" key="3">
    <source>
        <dbReference type="Proteomes" id="UP000247978"/>
    </source>
</evidence>